<keyword evidence="2" id="KW-0732">Signal</keyword>
<keyword evidence="4" id="KW-1185">Reference proteome</keyword>
<evidence type="ECO:0000313" key="3">
    <source>
        <dbReference type="EMBL" id="CAH9052119.1"/>
    </source>
</evidence>
<proteinExistence type="predicted"/>
<dbReference type="PROSITE" id="PS51257">
    <property type="entry name" value="PROKAR_LIPOPROTEIN"/>
    <property type="match status" value="1"/>
</dbReference>
<reference evidence="3" key="1">
    <citation type="submission" date="2022-07" db="EMBL/GenBank/DDBJ databases">
        <authorList>
            <person name="Criscuolo A."/>
        </authorList>
    </citation>
    <scope>NUCLEOTIDE SEQUENCE</scope>
    <source>
        <strain evidence="3">CIP103197</strain>
    </source>
</reference>
<name>A0A9W4QTJ6_PSEHA</name>
<protein>
    <recommendedName>
        <fullName evidence="5">Orphan protein</fullName>
    </recommendedName>
</protein>
<sequence length="177" mass="20004">MSARLMAILWLTSSLVFLSGCELTNTQTQGESALNVPSQPDSKTNQPNPKPRPKSEPIYPSAAQVIAWHAHQCGGFKLTPDNKTYLGEQALKAFFNTACVNLSRDPDTVMSQLLKLDQAYYWPDDIKHYLWLQKQQVLMQINAKKQQQALNAEMQKTLSSLAAIEQQLLLREETKEQ</sequence>
<evidence type="ECO:0000256" key="2">
    <source>
        <dbReference type="SAM" id="SignalP"/>
    </source>
</evidence>
<dbReference type="AlphaFoldDB" id="A0A9W4QTJ6"/>
<evidence type="ECO:0000313" key="4">
    <source>
        <dbReference type="Proteomes" id="UP001152447"/>
    </source>
</evidence>
<dbReference type="RefSeq" id="WP_262976094.1">
    <property type="nucleotide sequence ID" value="NZ_CAMAPB010000004.1"/>
</dbReference>
<feature type="region of interest" description="Disordered" evidence="1">
    <location>
        <begin position="29"/>
        <end position="57"/>
    </location>
</feature>
<feature type="chain" id="PRO_5040780414" description="Orphan protein" evidence="2">
    <location>
        <begin position="19"/>
        <end position="177"/>
    </location>
</feature>
<evidence type="ECO:0000256" key="1">
    <source>
        <dbReference type="SAM" id="MobiDB-lite"/>
    </source>
</evidence>
<accession>A0A9W4QTJ6</accession>
<dbReference type="EMBL" id="CAMAPB010000004">
    <property type="protein sequence ID" value="CAH9052119.1"/>
    <property type="molecule type" value="Genomic_DNA"/>
</dbReference>
<organism evidence="3 4">
    <name type="scientific">Pseudoalteromonas haloplanktis</name>
    <name type="common">Alteromonas haloplanktis</name>
    <dbReference type="NCBI Taxonomy" id="228"/>
    <lineage>
        <taxon>Bacteria</taxon>
        <taxon>Pseudomonadati</taxon>
        <taxon>Pseudomonadota</taxon>
        <taxon>Gammaproteobacteria</taxon>
        <taxon>Alteromonadales</taxon>
        <taxon>Pseudoalteromonadaceae</taxon>
        <taxon>Pseudoalteromonas</taxon>
    </lineage>
</organism>
<dbReference type="Proteomes" id="UP001152447">
    <property type="component" value="Unassembled WGS sequence"/>
</dbReference>
<feature type="signal peptide" evidence="2">
    <location>
        <begin position="1"/>
        <end position="18"/>
    </location>
</feature>
<gene>
    <name evidence="3" type="ORF">PSEHALCIP103_00555</name>
</gene>
<evidence type="ECO:0008006" key="5">
    <source>
        <dbReference type="Google" id="ProtNLM"/>
    </source>
</evidence>
<feature type="compositionally biased region" description="Polar residues" evidence="1">
    <location>
        <begin position="29"/>
        <end position="47"/>
    </location>
</feature>
<comment type="caution">
    <text evidence="3">The sequence shown here is derived from an EMBL/GenBank/DDBJ whole genome shotgun (WGS) entry which is preliminary data.</text>
</comment>